<evidence type="ECO:0000256" key="14">
    <source>
        <dbReference type="ARBA" id="ARBA00047827"/>
    </source>
</evidence>
<dbReference type="CDD" id="cd11068">
    <property type="entry name" value="CYP120A1"/>
    <property type="match status" value="1"/>
</dbReference>
<evidence type="ECO:0000256" key="13">
    <source>
        <dbReference type="ARBA" id="ARBA00023033"/>
    </source>
</evidence>
<keyword evidence="13 16" id="KW-0503">Monooxygenase</keyword>
<dbReference type="Pfam" id="PF00175">
    <property type="entry name" value="NAD_binding_1"/>
    <property type="match status" value="1"/>
</dbReference>
<dbReference type="GO" id="GO:0005829">
    <property type="term" value="C:cytosol"/>
    <property type="evidence" value="ECO:0007669"/>
    <property type="project" value="TreeGrafter"/>
</dbReference>
<reference evidence="21" key="1">
    <citation type="submission" date="2022-07" db="EMBL/GenBank/DDBJ databases">
        <title>Taxonomy of Aspergillus series Nigri: significant species reduction supported by multi-species coalescent approaches.</title>
        <authorList>
            <person name="Bian C."/>
            <person name="Kusuya Y."/>
            <person name="Sklenar F."/>
            <person name="D'hooge E."/>
            <person name="Yaguchi T."/>
            <person name="Takahashi H."/>
            <person name="Hubka V."/>
        </authorList>
    </citation>
    <scope>NUCLEOTIDE SEQUENCE</scope>
    <source>
        <strain evidence="21">CBS 733.88</strain>
    </source>
</reference>
<dbReference type="GO" id="GO:0005506">
    <property type="term" value="F:iron ion binding"/>
    <property type="evidence" value="ECO:0007669"/>
    <property type="project" value="UniProtKB-UniRule"/>
</dbReference>
<evidence type="ECO:0000256" key="5">
    <source>
        <dbReference type="ARBA" id="ARBA00022630"/>
    </source>
</evidence>
<evidence type="ECO:0000313" key="22">
    <source>
        <dbReference type="Proteomes" id="UP001143548"/>
    </source>
</evidence>
<keyword evidence="8 16" id="KW-0274">FAD</keyword>
<comment type="catalytic activity">
    <reaction evidence="14 16">
        <text>an organic molecule + reduced [NADPH--hemoprotein reductase] + O2 = an alcohol + oxidized [NADPH--hemoprotein reductase] + H2O + H(+)</text>
        <dbReference type="Rhea" id="RHEA:17149"/>
        <dbReference type="Rhea" id="RHEA-COMP:11964"/>
        <dbReference type="Rhea" id="RHEA-COMP:11965"/>
        <dbReference type="ChEBI" id="CHEBI:15377"/>
        <dbReference type="ChEBI" id="CHEBI:15378"/>
        <dbReference type="ChEBI" id="CHEBI:15379"/>
        <dbReference type="ChEBI" id="CHEBI:30879"/>
        <dbReference type="ChEBI" id="CHEBI:57618"/>
        <dbReference type="ChEBI" id="CHEBI:58210"/>
        <dbReference type="ChEBI" id="CHEBI:142491"/>
        <dbReference type="EC" id="1.14.14.1"/>
    </reaction>
</comment>
<dbReference type="GO" id="GO:0020037">
    <property type="term" value="F:heme binding"/>
    <property type="evidence" value="ECO:0007669"/>
    <property type="project" value="UniProtKB-UniRule"/>
</dbReference>
<dbReference type="AlphaFoldDB" id="A0A9W6DNR5"/>
<evidence type="ECO:0000256" key="18">
    <source>
        <dbReference type="SAM" id="MobiDB-lite"/>
    </source>
</evidence>
<dbReference type="GO" id="GO:0010181">
    <property type="term" value="F:FMN binding"/>
    <property type="evidence" value="ECO:0007669"/>
    <property type="project" value="UniProtKB-UniRule"/>
</dbReference>
<feature type="binding site" description="axial binding residue" evidence="17">
    <location>
        <position position="404"/>
    </location>
    <ligand>
        <name>heme</name>
        <dbReference type="ChEBI" id="CHEBI:30413"/>
    </ligand>
    <ligandPart>
        <name>Fe</name>
        <dbReference type="ChEBI" id="CHEBI:18248"/>
    </ligandPart>
</feature>
<dbReference type="Pfam" id="PF00258">
    <property type="entry name" value="Flavodoxin_1"/>
    <property type="match status" value="1"/>
</dbReference>
<dbReference type="InterPro" id="IPR017972">
    <property type="entry name" value="Cyt_P450_CS"/>
</dbReference>
<dbReference type="Gene3D" id="3.40.50.360">
    <property type="match status" value="1"/>
</dbReference>
<dbReference type="FunFam" id="1.10.630.10:FF:000040">
    <property type="entry name" value="Bifunctional cytochrome P450/NADPH--P450 reductase"/>
    <property type="match status" value="1"/>
</dbReference>
<dbReference type="Gene3D" id="1.10.630.10">
    <property type="entry name" value="Cytochrome P450"/>
    <property type="match status" value="1"/>
</dbReference>
<dbReference type="InterPro" id="IPR029039">
    <property type="entry name" value="Flavoprotein-like_sf"/>
</dbReference>
<dbReference type="PROSITE" id="PS00086">
    <property type="entry name" value="CYTOCHROME_P450"/>
    <property type="match status" value="1"/>
</dbReference>
<dbReference type="InterPro" id="IPR039261">
    <property type="entry name" value="FNR_nucleotide-bd"/>
</dbReference>
<evidence type="ECO:0000256" key="16">
    <source>
        <dbReference type="PIRNR" id="PIRNR000209"/>
    </source>
</evidence>
<dbReference type="InterPro" id="IPR008254">
    <property type="entry name" value="Flavodoxin/NO_synth"/>
</dbReference>
<evidence type="ECO:0000256" key="8">
    <source>
        <dbReference type="ARBA" id="ARBA00022827"/>
    </source>
</evidence>
<dbReference type="EC" id="1.14.14.1" evidence="16"/>
<dbReference type="SUPFAM" id="SSF52218">
    <property type="entry name" value="Flavoproteins"/>
    <property type="match status" value="1"/>
</dbReference>
<dbReference type="SUPFAM" id="SSF48264">
    <property type="entry name" value="Cytochrome P450"/>
    <property type="match status" value="1"/>
</dbReference>
<comment type="similarity">
    <text evidence="2 16">In the N-terminal section; belongs to the cytochrome P450 family.</text>
</comment>
<dbReference type="InterPro" id="IPR023173">
    <property type="entry name" value="NADPH_Cyt_P450_Rdtase_alpha"/>
</dbReference>
<dbReference type="Pfam" id="PF00067">
    <property type="entry name" value="p450"/>
    <property type="match status" value="1"/>
</dbReference>
<proteinExistence type="inferred from homology"/>
<evidence type="ECO:0000256" key="10">
    <source>
        <dbReference type="ARBA" id="ARBA00022982"/>
    </source>
</evidence>
<organism evidence="21 22">
    <name type="scientific">Aspergillus brasiliensis</name>
    <dbReference type="NCBI Taxonomy" id="319629"/>
    <lineage>
        <taxon>Eukaryota</taxon>
        <taxon>Fungi</taxon>
        <taxon>Dikarya</taxon>
        <taxon>Ascomycota</taxon>
        <taxon>Pezizomycotina</taxon>
        <taxon>Eurotiomycetes</taxon>
        <taxon>Eurotiomycetidae</taxon>
        <taxon>Eurotiales</taxon>
        <taxon>Aspergillaceae</taxon>
        <taxon>Aspergillus</taxon>
        <taxon>Aspergillus subgen. Circumdati</taxon>
    </lineage>
</organism>
<dbReference type="GO" id="GO:0003958">
    <property type="term" value="F:NADPH-hemoprotein reductase activity"/>
    <property type="evidence" value="ECO:0007669"/>
    <property type="project" value="UniProtKB-UniRule"/>
</dbReference>
<comment type="caution">
    <text evidence="21">The sequence shown here is derived from an EMBL/GenBank/DDBJ whole genome shotgun (WGS) entry which is preliminary data.</text>
</comment>
<keyword evidence="9 16" id="KW-0521">NADP</keyword>
<sequence>MPGLEKDSQISPIPGPRGGPGYTKCHECNNAKLNKDPIAKVTFAGETSIVINSVALTSELCDETRFHKHISSGLDRLRPGTNDGLFTAHDHEDNWKLAHRLLVPAFGPLRIRAMFPQMYDIARQLCMKWLRYGPKKPLNLSDDFTRATLDTIALCAMGYRFNSFYMEGDFHPFVNSMVGFLKEAEMQSTLPSILNYLRPCAKKGFKSNIEIMRKVCAELIETRRQSDASAPQNDLLDTMMHAKDNISGESLSDDSIIDNILIFLIAGHETTSGLLSFVLHYLLKNPEEMQRTTREIDDIIGDQELTIEHLSKLNYTTAVLRETLRLMPTAPGFTVTPYKKEIIGGKYQVNPGDSLDIFLPAVHRDPHVYGPDPDVFRPERMLDESFQKLPANSWKPFGNGKRGCIGRAFAWQEALMILALCLQNFSMALVDKSYELKLKESLTIKPDNLWAYATPRPGRGMFQSSSLTSPVPAPFKSASRKASTSVASVSVTILYGSNSGTCEALAHRLSMLLDSKRSLVSQVKQMDAAIESEFPESEPVIIITGSYDGKAPSNAVKFVDWLTRPDELKLQGTKYAVFGCGHRDWVNTFHKVPSLADTLLEQHGGHRIAKRGAVDTAEEDPFAELEIWTENELWPALVQTCNIPHDMVAPTTKEDDIQVNIRPPYSLRAEYDTGIIQQLRTLTAPEIPEKLHVEVALPSHMKYEPGDHLAILPFNSRQSVQRVLSHFKIGEDSIVYMTSCCATSFPTDTPISAADLLGGYVELGQLATPLVGPLPPTPALFEHIQSVHDAYLHLLSEKSLKAIAAKTTDADTAKRLTHLAEDQYTTEVREKHLSIIDILEQYSITSLTFEEYLQMLPPLRARSYTISSSPRYFNNANANANLASLTVSVVHEQKQKQTARETASLSPLPRHHYHTGVASTHLLTSIPGSTLRISLRHAGPDFRLPPASQSPIIMIAAGSGLAPFRAFIQERAIKKQNDGIDLPSAVLFFGCKSPLLDDIYRDELDGFEAHDVVTVFRAFSRVQGGHIQGDSPRRYCCGYVQNLLLKEKAMVKALWDQGAKVFVCGGGRMNDGVRRAMTAVVDCELEELAAPRYVAEVFL</sequence>
<evidence type="ECO:0000256" key="7">
    <source>
        <dbReference type="ARBA" id="ARBA00022723"/>
    </source>
</evidence>
<keyword evidence="3 16" id="KW-0813">Transport</keyword>
<evidence type="ECO:0000256" key="11">
    <source>
        <dbReference type="ARBA" id="ARBA00023002"/>
    </source>
</evidence>
<keyword evidence="6 16" id="KW-0288">FMN</keyword>
<dbReference type="InterPro" id="IPR002401">
    <property type="entry name" value="Cyt_P450_E_grp-I"/>
</dbReference>
<dbReference type="Gene3D" id="1.20.990.10">
    <property type="entry name" value="NADPH-cytochrome p450 Reductase, Chain A, domain 3"/>
    <property type="match status" value="1"/>
</dbReference>
<evidence type="ECO:0000256" key="12">
    <source>
        <dbReference type="ARBA" id="ARBA00023004"/>
    </source>
</evidence>
<dbReference type="EC" id="1.6.2.4" evidence="16"/>
<dbReference type="PANTHER" id="PTHR19384">
    <property type="entry name" value="NITRIC OXIDE SYNTHASE-RELATED"/>
    <property type="match status" value="1"/>
</dbReference>
<dbReference type="GO" id="GO:0050660">
    <property type="term" value="F:flavin adenine dinucleotide binding"/>
    <property type="evidence" value="ECO:0007669"/>
    <property type="project" value="TreeGrafter"/>
</dbReference>
<keyword evidence="7 16" id="KW-0479">Metal-binding</keyword>
<dbReference type="Proteomes" id="UP001143548">
    <property type="component" value="Unassembled WGS sequence"/>
</dbReference>
<keyword evidence="4 16" id="KW-0349">Heme</keyword>
<dbReference type="InterPro" id="IPR017938">
    <property type="entry name" value="Riboflavin_synthase-like_b-brl"/>
</dbReference>
<dbReference type="PRINTS" id="PR00385">
    <property type="entry name" value="P450"/>
</dbReference>
<protein>
    <recommendedName>
        <fullName evidence="16">Bifunctional cytochrome P450/NADPH--P450 reductase</fullName>
    </recommendedName>
    <domain>
        <recommendedName>
            <fullName evidence="16">Cytochrome P450</fullName>
            <ecNumber evidence="16">1.14.14.1</ecNumber>
        </recommendedName>
    </domain>
    <domain>
        <recommendedName>
            <fullName evidence="16">NADPH--cytochrome P450 reductase</fullName>
            <ecNumber evidence="16">1.6.2.4</ecNumber>
        </recommendedName>
    </domain>
</protein>
<evidence type="ECO:0000256" key="6">
    <source>
        <dbReference type="ARBA" id="ARBA00022643"/>
    </source>
</evidence>
<dbReference type="PROSITE" id="PS50902">
    <property type="entry name" value="FLAVODOXIN_LIKE"/>
    <property type="match status" value="1"/>
</dbReference>
<evidence type="ECO:0000256" key="3">
    <source>
        <dbReference type="ARBA" id="ARBA00022448"/>
    </source>
</evidence>
<dbReference type="InterPro" id="IPR036396">
    <property type="entry name" value="Cyt_P450_sf"/>
</dbReference>
<feature type="domain" description="FAD-binding FR-type" evidence="20">
    <location>
        <begin position="669"/>
        <end position="945"/>
    </location>
</feature>
<dbReference type="PRINTS" id="PR00463">
    <property type="entry name" value="EP450I"/>
</dbReference>
<evidence type="ECO:0000256" key="15">
    <source>
        <dbReference type="ARBA" id="ARBA00049342"/>
    </source>
</evidence>
<feature type="region of interest" description="Disordered" evidence="18">
    <location>
        <begin position="1"/>
        <end position="21"/>
    </location>
</feature>
<dbReference type="InterPro" id="IPR017927">
    <property type="entry name" value="FAD-bd_FR_type"/>
</dbReference>
<evidence type="ECO:0000256" key="2">
    <source>
        <dbReference type="ARBA" id="ARBA00010018"/>
    </source>
</evidence>
<dbReference type="PROSITE" id="PS51384">
    <property type="entry name" value="FAD_FR"/>
    <property type="match status" value="1"/>
</dbReference>
<keyword evidence="12 16" id="KW-0408">Iron</keyword>
<comment type="cofactor">
    <cofactor evidence="16">
        <name>FAD</name>
        <dbReference type="ChEBI" id="CHEBI:57692"/>
    </cofactor>
    <cofactor evidence="16">
        <name>FMN</name>
        <dbReference type="ChEBI" id="CHEBI:58210"/>
    </cofactor>
</comment>
<feature type="domain" description="Flavodoxin-like" evidence="19">
    <location>
        <begin position="491"/>
        <end position="633"/>
    </location>
</feature>
<keyword evidence="5 16" id="KW-0285">Flavoprotein</keyword>
<evidence type="ECO:0000256" key="9">
    <source>
        <dbReference type="ARBA" id="ARBA00022857"/>
    </source>
</evidence>
<name>A0A9W6DNR5_9EURO</name>
<dbReference type="SUPFAM" id="SSF52343">
    <property type="entry name" value="Ferredoxin reductase-like, C-terminal NADP-linked domain"/>
    <property type="match status" value="1"/>
</dbReference>
<dbReference type="Gene3D" id="3.40.50.80">
    <property type="entry name" value="Nucleotide-binding domain of ferredoxin-NADP reductase (FNR) module"/>
    <property type="match status" value="1"/>
</dbReference>
<evidence type="ECO:0000256" key="17">
    <source>
        <dbReference type="PIRSR" id="PIRSR000209-1"/>
    </source>
</evidence>
<dbReference type="GO" id="GO:0070330">
    <property type="term" value="F:aromatase activity"/>
    <property type="evidence" value="ECO:0007669"/>
    <property type="project" value="UniProtKB-UniRule"/>
</dbReference>
<evidence type="ECO:0000313" key="21">
    <source>
        <dbReference type="EMBL" id="GKZ21502.1"/>
    </source>
</evidence>
<comment type="catalytic activity">
    <reaction evidence="15 16">
        <text>2 oxidized [cytochrome P450] + NADPH = 2 reduced [cytochrome P450] + NADP(+) + H(+)</text>
        <dbReference type="Rhea" id="RHEA:24040"/>
        <dbReference type="Rhea" id="RHEA-COMP:14627"/>
        <dbReference type="Rhea" id="RHEA-COMP:14628"/>
        <dbReference type="ChEBI" id="CHEBI:15378"/>
        <dbReference type="ChEBI" id="CHEBI:55376"/>
        <dbReference type="ChEBI" id="CHEBI:57783"/>
        <dbReference type="ChEBI" id="CHEBI:58349"/>
        <dbReference type="ChEBI" id="CHEBI:60344"/>
        <dbReference type="EC" id="1.6.2.4"/>
    </reaction>
</comment>
<comment type="cofactor">
    <cofactor evidence="1 16 17">
        <name>heme</name>
        <dbReference type="ChEBI" id="CHEBI:30413"/>
    </cofactor>
</comment>
<keyword evidence="10 16" id="KW-0249">Electron transport</keyword>
<dbReference type="InterPro" id="IPR023206">
    <property type="entry name" value="Bifunctional_P450_P450_red"/>
</dbReference>
<accession>A0A9W6DNR5</accession>
<dbReference type="InterPro" id="IPR003097">
    <property type="entry name" value="CysJ-like_FAD-binding"/>
</dbReference>
<dbReference type="InterPro" id="IPR001433">
    <property type="entry name" value="OxRdtase_FAD/NAD-bd"/>
</dbReference>
<evidence type="ECO:0000256" key="1">
    <source>
        <dbReference type="ARBA" id="ARBA00001971"/>
    </source>
</evidence>
<dbReference type="PIRSF" id="PIRSF000209">
    <property type="entry name" value="Bifunctional_P450_P450R"/>
    <property type="match status" value="1"/>
</dbReference>
<dbReference type="Pfam" id="PF00667">
    <property type="entry name" value="FAD_binding_1"/>
    <property type="match status" value="1"/>
</dbReference>
<dbReference type="PANTHER" id="PTHR19384:SF127">
    <property type="entry name" value="BIFUNCTIONAL CYTOCHROME P450_NADPH--P450 REDUCTASE"/>
    <property type="match status" value="1"/>
</dbReference>
<dbReference type="InterPro" id="IPR001128">
    <property type="entry name" value="Cyt_P450"/>
</dbReference>
<evidence type="ECO:0000256" key="4">
    <source>
        <dbReference type="ARBA" id="ARBA00022617"/>
    </source>
</evidence>
<evidence type="ECO:0000259" key="19">
    <source>
        <dbReference type="PROSITE" id="PS50902"/>
    </source>
</evidence>
<dbReference type="SUPFAM" id="SSF63380">
    <property type="entry name" value="Riboflavin synthase domain-like"/>
    <property type="match status" value="1"/>
</dbReference>
<dbReference type="EMBL" id="BROQ01000040">
    <property type="protein sequence ID" value="GKZ21502.1"/>
    <property type="molecule type" value="Genomic_DNA"/>
</dbReference>
<keyword evidence="11 16" id="KW-0560">Oxidoreductase</keyword>
<dbReference type="Gene3D" id="2.40.30.10">
    <property type="entry name" value="Translation factors"/>
    <property type="match status" value="1"/>
</dbReference>
<gene>
    <name evidence="21" type="ORF">AbraCBS73388_007398</name>
</gene>
<evidence type="ECO:0000259" key="20">
    <source>
        <dbReference type="PROSITE" id="PS51384"/>
    </source>
</evidence>